<evidence type="ECO:0000313" key="7">
    <source>
        <dbReference type="EMBL" id="KAE8718979.1"/>
    </source>
</evidence>
<keyword evidence="4 6" id="KW-1133">Transmembrane helix</keyword>
<dbReference type="Proteomes" id="UP000436088">
    <property type="component" value="Unassembled WGS sequence"/>
</dbReference>
<dbReference type="InterPro" id="IPR007262">
    <property type="entry name" value="Vps55/LEPROT"/>
</dbReference>
<accession>A0A6A3BVQ2</accession>
<dbReference type="GO" id="GO:0032511">
    <property type="term" value="P:late endosome to vacuole transport via multivesicular body sorting pathway"/>
    <property type="evidence" value="ECO:0007669"/>
    <property type="project" value="TreeGrafter"/>
</dbReference>
<keyword evidence="8" id="KW-1185">Reference proteome</keyword>
<dbReference type="Pfam" id="PF04133">
    <property type="entry name" value="Vps55"/>
    <property type="match status" value="1"/>
</dbReference>
<evidence type="ECO:0000256" key="5">
    <source>
        <dbReference type="ARBA" id="ARBA00023136"/>
    </source>
</evidence>
<evidence type="ECO:0000256" key="1">
    <source>
        <dbReference type="ARBA" id="ARBA00004141"/>
    </source>
</evidence>
<feature type="transmembrane region" description="Helical" evidence="6">
    <location>
        <begin position="67"/>
        <end position="86"/>
    </location>
</feature>
<reference evidence="7" key="1">
    <citation type="submission" date="2019-09" db="EMBL/GenBank/DDBJ databases">
        <title>Draft genome information of white flower Hibiscus syriacus.</title>
        <authorList>
            <person name="Kim Y.-M."/>
        </authorList>
    </citation>
    <scope>NUCLEOTIDE SEQUENCE [LARGE SCALE GENOMIC DNA]</scope>
    <source>
        <strain evidence="7">YM2019G1</strain>
    </source>
</reference>
<evidence type="ECO:0000256" key="6">
    <source>
        <dbReference type="SAM" id="Phobius"/>
    </source>
</evidence>
<sequence>MLSALMYVLVPMPCLFFGGGSTQFLTSRDGGGWIDAAKFLTGASAVGSFAIPIILRHAQMISTGAMFIEFTSFIIFICTVLCFHRASLEDDCCRSSYKTCMHSHNLLGQSNCNFRGTSMESTSYIFRKFGVAQLTCRKLVKLERLDESLTMNIRDWISVNILQLACFPGCMRTEIYFSLEASHTLSLQGKRFLRRKVVDCSSVNLHQLDGATWTQMVCLMYSGTIGRPPPTLPSSYAPPGTRGPCPHLVLGDLMTVSLLDLISPDPLVLESSLLVKEPSEVGAR</sequence>
<dbReference type="EMBL" id="VEPZ02000798">
    <property type="protein sequence ID" value="KAE8718979.1"/>
    <property type="molecule type" value="Genomic_DNA"/>
</dbReference>
<evidence type="ECO:0000256" key="2">
    <source>
        <dbReference type="ARBA" id="ARBA00005645"/>
    </source>
</evidence>
<keyword evidence="3 6" id="KW-0812">Transmembrane</keyword>
<dbReference type="PANTHER" id="PTHR12050">
    <property type="entry name" value="LEPTIN RECEPTOR-RELATED"/>
    <property type="match status" value="1"/>
</dbReference>
<dbReference type="AlphaFoldDB" id="A0A6A3BVQ2"/>
<evidence type="ECO:0000256" key="4">
    <source>
        <dbReference type="ARBA" id="ARBA00022989"/>
    </source>
</evidence>
<gene>
    <name evidence="7" type="ORF">F3Y22_tig00109983pilonHSYRG00060</name>
</gene>
<comment type="subcellular location">
    <subcellularLocation>
        <location evidence="1">Membrane</location>
        <topology evidence="1">Multi-pass membrane protein</topology>
    </subcellularLocation>
</comment>
<keyword evidence="5 6" id="KW-0472">Membrane</keyword>
<feature type="transmembrane region" description="Helical" evidence="6">
    <location>
        <begin position="37"/>
        <end position="55"/>
    </location>
</feature>
<dbReference type="GO" id="GO:0005768">
    <property type="term" value="C:endosome"/>
    <property type="evidence" value="ECO:0007669"/>
    <property type="project" value="TreeGrafter"/>
</dbReference>
<feature type="transmembrane region" description="Helical" evidence="6">
    <location>
        <begin position="7"/>
        <end position="25"/>
    </location>
</feature>
<name>A0A6A3BVQ2_HIBSY</name>
<protein>
    <submittedName>
        <fullName evidence="7">Vacuolar protein sorting-associated protein 55-like protein</fullName>
    </submittedName>
</protein>
<proteinExistence type="inferred from homology"/>
<organism evidence="7 8">
    <name type="scientific">Hibiscus syriacus</name>
    <name type="common">Rose of Sharon</name>
    <dbReference type="NCBI Taxonomy" id="106335"/>
    <lineage>
        <taxon>Eukaryota</taxon>
        <taxon>Viridiplantae</taxon>
        <taxon>Streptophyta</taxon>
        <taxon>Embryophyta</taxon>
        <taxon>Tracheophyta</taxon>
        <taxon>Spermatophyta</taxon>
        <taxon>Magnoliopsida</taxon>
        <taxon>eudicotyledons</taxon>
        <taxon>Gunneridae</taxon>
        <taxon>Pentapetalae</taxon>
        <taxon>rosids</taxon>
        <taxon>malvids</taxon>
        <taxon>Malvales</taxon>
        <taxon>Malvaceae</taxon>
        <taxon>Malvoideae</taxon>
        <taxon>Hibiscus</taxon>
    </lineage>
</organism>
<comment type="caution">
    <text evidence="7">The sequence shown here is derived from an EMBL/GenBank/DDBJ whole genome shotgun (WGS) entry which is preliminary data.</text>
</comment>
<evidence type="ECO:0000313" key="8">
    <source>
        <dbReference type="Proteomes" id="UP000436088"/>
    </source>
</evidence>
<dbReference type="PANTHER" id="PTHR12050:SF0">
    <property type="entry name" value="RH04491P"/>
    <property type="match status" value="1"/>
</dbReference>
<evidence type="ECO:0000256" key="3">
    <source>
        <dbReference type="ARBA" id="ARBA00022692"/>
    </source>
</evidence>
<dbReference type="GO" id="GO:0016020">
    <property type="term" value="C:membrane"/>
    <property type="evidence" value="ECO:0007669"/>
    <property type="project" value="UniProtKB-SubCell"/>
</dbReference>
<comment type="similarity">
    <text evidence="2">Belongs to the OB-RGRP/VPS55 family.</text>
</comment>